<feature type="compositionally biased region" description="Polar residues" evidence="1">
    <location>
        <begin position="1"/>
        <end position="16"/>
    </location>
</feature>
<proteinExistence type="predicted"/>
<comment type="caution">
    <text evidence="2">The sequence shown here is derived from an EMBL/GenBank/DDBJ whole genome shotgun (WGS) entry which is preliminary data.</text>
</comment>
<protein>
    <submittedName>
        <fullName evidence="2">Uncharacterized protein</fullName>
    </submittedName>
</protein>
<evidence type="ECO:0000313" key="3">
    <source>
        <dbReference type="Proteomes" id="UP000688137"/>
    </source>
</evidence>
<dbReference type="Proteomes" id="UP000688137">
    <property type="component" value="Unassembled WGS sequence"/>
</dbReference>
<name>A0A8S1PJ26_PARPR</name>
<organism evidence="2 3">
    <name type="scientific">Paramecium primaurelia</name>
    <dbReference type="NCBI Taxonomy" id="5886"/>
    <lineage>
        <taxon>Eukaryota</taxon>
        <taxon>Sar</taxon>
        <taxon>Alveolata</taxon>
        <taxon>Ciliophora</taxon>
        <taxon>Intramacronucleata</taxon>
        <taxon>Oligohymenophorea</taxon>
        <taxon>Peniculida</taxon>
        <taxon>Parameciidae</taxon>
        <taxon>Paramecium</taxon>
    </lineage>
</organism>
<accession>A0A8S1PJ26</accession>
<feature type="compositionally biased region" description="Low complexity" evidence="1">
    <location>
        <begin position="17"/>
        <end position="33"/>
    </location>
</feature>
<dbReference type="EMBL" id="CAJJDM010000121">
    <property type="protein sequence ID" value="CAD8102458.1"/>
    <property type="molecule type" value="Genomic_DNA"/>
</dbReference>
<feature type="region of interest" description="Disordered" evidence="1">
    <location>
        <begin position="1"/>
        <end position="33"/>
    </location>
</feature>
<reference evidence="2" key="1">
    <citation type="submission" date="2021-01" db="EMBL/GenBank/DDBJ databases">
        <authorList>
            <consortium name="Genoscope - CEA"/>
            <person name="William W."/>
        </authorList>
    </citation>
    <scope>NUCLEOTIDE SEQUENCE</scope>
</reference>
<gene>
    <name evidence="2" type="ORF">PPRIM_AZ9-3.1.T1180120</name>
</gene>
<evidence type="ECO:0000313" key="2">
    <source>
        <dbReference type="EMBL" id="CAD8102458.1"/>
    </source>
</evidence>
<evidence type="ECO:0000256" key="1">
    <source>
        <dbReference type="SAM" id="MobiDB-lite"/>
    </source>
</evidence>
<dbReference type="AlphaFoldDB" id="A0A8S1PJ26"/>
<dbReference type="OMA" id="AQNCILI"/>
<keyword evidence="3" id="KW-1185">Reference proteome</keyword>
<sequence length="102" mass="11957">MKIINQNESIDSDSNATIPNNNDQNQPQINTNPTTQTQLITQNQLFKYNSQESTEVLHLNRKINLNYRFLKTKKTKITKKSQSRNELLKHIVEQDLNDLFDL</sequence>